<dbReference type="InterPro" id="IPR022789">
    <property type="entry name" value="ParD"/>
</dbReference>
<name>A0ABW5BFT8_9PROT</name>
<proteinExistence type="predicted"/>
<keyword evidence="2" id="KW-1185">Reference proteome</keyword>
<sequence>MTVKSSISLTDQQAAFARSLVEKGRHSSLSAVVQQGLDLLQQKTEAEETDLEALRPVTRTAARGRIYFHTQNEIPSFYND</sequence>
<dbReference type="InterPro" id="IPR038296">
    <property type="entry name" value="ParD_sf"/>
</dbReference>
<comment type="caution">
    <text evidence="1">The sequence shown here is derived from an EMBL/GenBank/DDBJ whole genome shotgun (WGS) entry which is preliminary data.</text>
</comment>
<evidence type="ECO:0000313" key="1">
    <source>
        <dbReference type="EMBL" id="MFD2204947.1"/>
    </source>
</evidence>
<dbReference type="RefSeq" id="WP_380249023.1">
    <property type="nucleotide sequence ID" value="NZ_JBHUII010000001.1"/>
</dbReference>
<dbReference type="Pfam" id="PF03693">
    <property type="entry name" value="ParD_antitoxin"/>
    <property type="match status" value="1"/>
</dbReference>
<accession>A0ABW5BFT8</accession>
<gene>
    <name evidence="1" type="ORF">ACFSKO_04975</name>
</gene>
<dbReference type="Proteomes" id="UP001597294">
    <property type="component" value="Unassembled WGS sequence"/>
</dbReference>
<protein>
    <submittedName>
        <fullName evidence="1">Type II toxin-antitoxin system ParD family antitoxin</fullName>
    </submittedName>
</protein>
<dbReference type="EMBL" id="JBHUII010000001">
    <property type="protein sequence ID" value="MFD2204947.1"/>
    <property type="molecule type" value="Genomic_DNA"/>
</dbReference>
<organism evidence="1 2">
    <name type="scientific">Kiloniella antarctica</name>
    <dbReference type="NCBI Taxonomy" id="1550907"/>
    <lineage>
        <taxon>Bacteria</taxon>
        <taxon>Pseudomonadati</taxon>
        <taxon>Pseudomonadota</taxon>
        <taxon>Alphaproteobacteria</taxon>
        <taxon>Rhodospirillales</taxon>
        <taxon>Kiloniellaceae</taxon>
        <taxon>Kiloniella</taxon>
    </lineage>
</organism>
<evidence type="ECO:0000313" key="2">
    <source>
        <dbReference type="Proteomes" id="UP001597294"/>
    </source>
</evidence>
<reference evidence="2" key="1">
    <citation type="journal article" date="2019" name="Int. J. Syst. Evol. Microbiol.">
        <title>The Global Catalogue of Microorganisms (GCM) 10K type strain sequencing project: providing services to taxonomists for standard genome sequencing and annotation.</title>
        <authorList>
            <consortium name="The Broad Institute Genomics Platform"/>
            <consortium name="The Broad Institute Genome Sequencing Center for Infectious Disease"/>
            <person name="Wu L."/>
            <person name="Ma J."/>
        </authorList>
    </citation>
    <scope>NUCLEOTIDE SEQUENCE [LARGE SCALE GENOMIC DNA]</scope>
    <source>
        <strain evidence="2">CGMCC 4.7192</strain>
    </source>
</reference>
<dbReference type="Gene3D" id="6.10.10.120">
    <property type="entry name" value="Antitoxin ParD1-like"/>
    <property type="match status" value="1"/>
</dbReference>